<dbReference type="GeneID" id="89589277"/>
<name>A0A0R2HYS5_CARDV</name>
<dbReference type="InterPro" id="IPR011765">
    <property type="entry name" value="Pept_M16_N"/>
</dbReference>
<feature type="domain" description="Peptidase M16 N-terminal" evidence="1">
    <location>
        <begin position="63"/>
        <end position="174"/>
    </location>
</feature>
<sequence>MEKKHYAQLDETLYTETLDNGLKVTLLPKNDFHKTYSLFTTNYGSIDNSFIPLGKSEKVTVPDGIAHFLEHKMFEKEEGDIFHVFGKYGASANAFTSFTRTSYLFSSTNYVLENVATLLDFVQEPYFTKETVDKEKGIIAQEIQMYDDEPDWRLFFGIVGNMYPHHPIHIDIAGTVESIMEITAEDLYESYHTFYHPSNMNLLVVGKMDPAEMMDWIRQNQAKKEFAPKQEIQRFFPTEKVSDIKAFDSIEMPVNRAKSIVGVKGIEPAPTGREALVLKTTMNLLLTLLFGPTSTNYLQLYDAGIVDDSFSYEFNLDRTFHFVDIGGDAKDPSALSDAVKKILETAPHSPELTSENLTMIKKRMVGKSLQSLNSIEYIANQYSQESYGEASLFDLVPVIESITLSQVKELATQFMVPERMSVFHILPKEAKES</sequence>
<dbReference type="PANTHER" id="PTHR11851">
    <property type="entry name" value="METALLOPROTEASE"/>
    <property type="match status" value="1"/>
</dbReference>
<dbReference type="Pfam" id="PF00675">
    <property type="entry name" value="Peptidase_M16"/>
    <property type="match status" value="1"/>
</dbReference>
<accession>A0A0R2HYS5</accession>
<dbReference type="Gene3D" id="3.30.830.10">
    <property type="entry name" value="Metalloenzyme, LuxS/M16 peptidase-like"/>
    <property type="match status" value="2"/>
</dbReference>
<dbReference type="GO" id="GO:0046872">
    <property type="term" value="F:metal ion binding"/>
    <property type="evidence" value="ECO:0007669"/>
    <property type="project" value="InterPro"/>
</dbReference>
<gene>
    <name evidence="3" type="ORF">IV74_GL002287</name>
</gene>
<dbReference type="EMBL" id="JQBS01000035">
    <property type="protein sequence ID" value="KRN54701.1"/>
    <property type="molecule type" value="Genomic_DNA"/>
</dbReference>
<reference evidence="3 4" key="1">
    <citation type="journal article" date="2015" name="Genome Announc.">
        <title>Expanding the biotechnology potential of lactobacilli through comparative genomics of 213 strains and associated genera.</title>
        <authorList>
            <person name="Sun Z."/>
            <person name="Harris H.M."/>
            <person name="McCann A."/>
            <person name="Guo C."/>
            <person name="Argimon S."/>
            <person name="Zhang W."/>
            <person name="Yang X."/>
            <person name="Jeffery I.B."/>
            <person name="Cooney J.C."/>
            <person name="Kagawa T.F."/>
            <person name="Liu W."/>
            <person name="Song Y."/>
            <person name="Salvetti E."/>
            <person name="Wrobel A."/>
            <person name="Rasinkangas P."/>
            <person name="Parkhill J."/>
            <person name="Rea M.C."/>
            <person name="O'Sullivan O."/>
            <person name="Ritari J."/>
            <person name="Douillard F.P."/>
            <person name="Paul Ross R."/>
            <person name="Yang R."/>
            <person name="Briner A.E."/>
            <person name="Felis G.E."/>
            <person name="de Vos W.M."/>
            <person name="Barrangou R."/>
            <person name="Klaenhammer T.R."/>
            <person name="Caufield P.W."/>
            <person name="Cui Y."/>
            <person name="Zhang H."/>
            <person name="O'Toole P.W."/>
        </authorList>
    </citation>
    <scope>NUCLEOTIDE SEQUENCE [LARGE SCALE GENOMIC DNA]</scope>
    <source>
        <strain evidence="3 4">DSM 20623</strain>
    </source>
</reference>
<dbReference type="AlphaFoldDB" id="A0A0R2HYS5"/>
<comment type="caution">
    <text evidence="3">The sequence shown here is derived from an EMBL/GenBank/DDBJ whole genome shotgun (WGS) entry which is preliminary data.</text>
</comment>
<dbReference type="SUPFAM" id="SSF63411">
    <property type="entry name" value="LuxS/MPP-like metallohydrolase"/>
    <property type="match status" value="2"/>
</dbReference>
<evidence type="ECO:0000313" key="3">
    <source>
        <dbReference type="EMBL" id="KRN54701.1"/>
    </source>
</evidence>
<feature type="domain" description="Peptidase M16 C-terminal" evidence="2">
    <location>
        <begin position="182"/>
        <end position="362"/>
    </location>
</feature>
<dbReference type="InterPro" id="IPR011249">
    <property type="entry name" value="Metalloenz_LuxS/M16"/>
</dbReference>
<dbReference type="PANTHER" id="PTHR11851:SF134">
    <property type="entry name" value="ZINC-DEPENDENT PROTEASE"/>
    <property type="match status" value="1"/>
</dbReference>
<dbReference type="eggNOG" id="COG0612">
    <property type="taxonomic scope" value="Bacteria"/>
</dbReference>
<dbReference type="Proteomes" id="UP000051658">
    <property type="component" value="Unassembled WGS sequence"/>
</dbReference>
<dbReference type="InterPro" id="IPR007863">
    <property type="entry name" value="Peptidase_M16_C"/>
</dbReference>
<evidence type="ECO:0000259" key="2">
    <source>
        <dbReference type="Pfam" id="PF05193"/>
    </source>
</evidence>
<proteinExistence type="predicted"/>
<organism evidence="3 4">
    <name type="scientific">Carnobacterium divergens DSM 20623</name>
    <dbReference type="NCBI Taxonomy" id="1449336"/>
    <lineage>
        <taxon>Bacteria</taxon>
        <taxon>Bacillati</taxon>
        <taxon>Bacillota</taxon>
        <taxon>Bacilli</taxon>
        <taxon>Lactobacillales</taxon>
        <taxon>Carnobacteriaceae</taxon>
        <taxon>Carnobacterium</taxon>
    </lineage>
</organism>
<dbReference type="Pfam" id="PF05193">
    <property type="entry name" value="Peptidase_M16_C"/>
    <property type="match status" value="1"/>
</dbReference>
<dbReference type="InterPro" id="IPR050361">
    <property type="entry name" value="MPP/UQCRC_Complex"/>
</dbReference>
<keyword evidence="4" id="KW-1185">Reference proteome</keyword>
<evidence type="ECO:0000313" key="4">
    <source>
        <dbReference type="Proteomes" id="UP000051658"/>
    </source>
</evidence>
<dbReference type="NCBIfam" id="NF047421">
    <property type="entry name" value="YfmH_fam"/>
    <property type="match status" value="1"/>
</dbReference>
<protein>
    <submittedName>
        <fullName evidence="3">Peptidase, M16 family protein</fullName>
    </submittedName>
</protein>
<dbReference type="PATRIC" id="fig|1449336.4.peg.2325"/>
<evidence type="ECO:0000259" key="1">
    <source>
        <dbReference type="Pfam" id="PF00675"/>
    </source>
</evidence>
<dbReference type="RefSeq" id="WP_034568912.1">
    <property type="nucleotide sequence ID" value="NZ_JQBS01000035.1"/>
</dbReference>